<sequence length="94" mass="10652">MSAKTLFVIFLTVLITVVLMQNADEVKFKLLFWDLYLPKLVILTGVIFLGIILGLLLGSRPSKSSYNNYNNENTNNNHNPNDTLSAEDRDYISD</sequence>
<dbReference type="AlphaFoldDB" id="A0A7K1SYE8"/>
<dbReference type="RefSeq" id="WP_157567396.1">
    <property type="nucleotide sequence ID" value="NZ_WPIK01000010.1"/>
</dbReference>
<feature type="transmembrane region" description="Helical" evidence="2">
    <location>
        <begin position="36"/>
        <end position="57"/>
    </location>
</feature>
<protein>
    <submittedName>
        <fullName evidence="3">DUF1049 domain-containing protein</fullName>
    </submittedName>
</protein>
<keyword evidence="2" id="KW-0472">Membrane</keyword>
<keyword evidence="4" id="KW-1185">Reference proteome</keyword>
<name>A0A7K1SYE8_9SPHI</name>
<evidence type="ECO:0000256" key="2">
    <source>
        <dbReference type="SAM" id="Phobius"/>
    </source>
</evidence>
<reference evidence="3 4" key="1">
    <citation type="submission" date="2019-12" db="EMBL/GenBank/DDBJ databases">
        <title>Mucilaginibacter sp. HMF7410 genome sequencing and assembly.</title>
        <authorList>
            <person name="Kang H."/>
            <person name="Cha I."/>
            <person name="Kim H."/>
            <person name="Joh K."/>
        </authorList>
    </citation>
    <scope>NUCLEOTIDE SEQUENCE [LARGE SCALE GENOMIC DNA]</scope>
    <source>
        <strain evidence="3 4">HMF7410</strain>
    </source>
</reference>
<gene>
    <name evidence="3" type="ORF">GO621_12165</name>
</gene>
<evidence type="ECO:0000313" key="4">
    <source>
        <dbReference type="Proteomes" id="UP000462014"/>
    </source>
</evidence>
<feature type="region of interest" description="Disordered" evidence="1">
    <location>
        <begin position="66"/>
        <end position="94"/>
    </location>
</feature>
<comment type="caution">
    <text evidence="3">The sequence shown here is derived from an EMBL/GenBank/DDBJ whole genome shotgun (WGS) entry which is preliminary data.</text>
</comment>
<dbReference type="Proteomes" id="UP000462014">
    <property type="component" value="Unassembled WGS sequence"/>
</dbReference>
<evidence type="ECO:0000313" key="3">
    <source>
        <dbReference type="EMBL" id="MVN22288.1"/>
    </source>
</evidence>
<evidence type="ECO:0000256" key="1">
    <source>
        <dbReference type="SAM" id="MobiDB-lite"/>
    </source>
</evidence>
<keyword evidence="2" id="KW-0812">Transmembrane</keyword>
<keyword evidence="2" id="KW-1133">Transmembrane helix</keyword>
<accession>A0A7K1SYE8</accession>
<organism evidence="3 4">
    <name type="scientific">Mucilaginibacter arboris</name>
    <dbReference type="NCBI Taxonomy" id="2682090"/>
    <lineage>
        <taxon>Bacteria</taxon>
        <taxon>Pseudomonadati</taxon>
        <taxon>Bacteroidota</taxon>
        <taxon>Sphingobacteriia</taxon>
        <taxon>Sphingobacteriales</taxon>
        <taxon>Sphingobacteriaceae</taxon>
        <taxon>Mucilaginibacter</taxon>
    </lineage>
</organism>
<feature type="compositionally biased region" description="Low complexity" evidence="1">
    <location>
        <begin position="67"/>
        <end position="81"/>
    </location>
</feature>
<proteinExistence type="predicted"/>
<dbReference type="EMBL" id="WPIK01000010">
    <property type="protein sequence ID" value="MVN22288.1"/>
    <property type="molecule type" value="Genomic_DNA"/>
</dbReference>